<gene>
    <name evidence="2" type="ORF">H257_11745</name>
</gene>
<sequence>MSLVSLVDHFKKKKVKRSRGSMSRATSSTLDDADASALAAFDLCLTSLQVAAETRDVAFMIPPTPLGSPIHTSTRFAKRSRLPSVDDEQEVDAAEGDAAGSALVILSSRLEDELGLLQKREWKRTKKSHQQLGFYAITSAFHRALAERNAAQPCSTAE</sequence>
<dbReference type="GeneID" id="20813741"/>
<reference evidence="2" key="1">
    <citation type="submission" date="2013-12" db="EMBL/GenBank/DDBJ databases">
        <title>The Genome Sequence of Aphanomyces astaci APO3.</title>
        <authorList>
            <consortium name="The Broad Institute Genomics Platform"/>
            <person name="Russ C."/>
            <person name="Tyler B."/>
            <person name="van West P."/>
            <person name="Dieguez-Uribeondo J."/>
            <person name="Young S.K."/>
            <person name="Zeng Q."/>
            <person name="Gargeya S."/>
            <person name="Fitzgerald M."/>
            <person name="Abouelleil A."/>
            <person name="Alvarado L."/>
            <person name="Chapman S.B."/>
            <person name="Gainer-Dewar J."/>
            <person name="Goldberg J."/>
            <person name="Griggs A."/>
            <person name="Gujja S."/>
            <person name="Hansen M."/>
            <person name="Howarth C."/>
            <person name="Imamovic A."/>
            <person name="Ireland A."/>
            <person name="Larimer J."/>
            <person name="McCowan C."/>
            <person name="Murphy C."/>
            <person name="Pearson M."/>
            <person name="Poon T.W."/>
            <person name="Priest M."/>
            <person name="Roberts A."/>
            <person name="Saif S."/>
            <person name="Shea T."/>
            <person name="Sykes S."/>
            <person name="Wortman J."/>
            <person name="Nusbaum C."/>
            <person name="Birren B."/>
        </authorList>
    </citation>
    <scope>NUCLEOTIDE SEQUENCE [LARGE SCALE GENOMIC DNA]</scope>
    <source>
        <strain evidence="2">APO3</strain>
    </source>
</reference>
<organism evidence="2">
    <name type="scientific">Aphanomyces astaci</name>
    <name type="common">Crayfish plague agent</name>
    <dbReference type="NCBI Taxonomy" id="112090"/>
    <lineage>
        <taxon>Eukaryota</taxon>
        <taxon>Sar</taxon>
        <taxon>Stramenopiles</taxon>
        <taxon>Oomycota</taxon>
        <taxon>Saprolegniomycetes</taxon>
        <taxon>Saprolegniales</taxon>
        <taxon>Verrucalvaceae</taxon>
        <taxon>Aphanomyces</taxon>
    </lineage>
</organism>
<dbReference type="RefSeq" id="XP_009837064.1">
    <property type="nucleotide sequence ID" value="XM_009838762.1"/>
</dbReference>
<name>W4G3Y3_APHAT</name>
<accession>W4G3Y3</accession>
<dbReference type="EMBL" id="KI913148">
    <property type="protein sequence ID" value="ETV73638.1"/>
    <property type="molecule type" value="Genomic_DNA"/>
</dbReference>
<feature type="region of interest" description="Disordered" evidence="1">
    <location>
        <begin position="70"/>
        <end position="96"/>
    </location>
</feature>
<dbReference type="OrthoDB" id="126401at2759"/>
<feature type="compositionally biased region" description="Acidic residues" evidence="1">
    <location>
        <begin position="85"/>
        <end position="95"/>
    </location>
</feature>
<dbReference type="AlphaFoldDB" id="W4G3Y3"/>
<evidence type="ECO:0000256" key="1">
    <source>
        <dbReference type="SAM" id="MobiDB-lite"/>
    </source>
</evidence>
<proteinExistence type="predicted"/>
<protein>
    <submittedName>
        <fullName evidence="2">Uncharacterized protein</fullName>
    </submittedName>
</protein>
<evidence type="ECO:0000313" key="2">
    <source>
        <dbReference type="EMBL" id="ETV73638.1"/>
    </source>
</evidence>
<dbReference type="VEuPathDB" id="FungiDB:H257_11745"/>